<keyword evidence="3" id="KW-1185">Reference proteome</keyword>
<dbReference type="InterPro" id="IPR018855">
    <property type="entry name" value="Psome_chaperone_1_fun"/>
</dbReference>
<dbReference type="Proteomes" id="UP001497600">
    <property type="component" value="Chromosome F"/>
</dbReference>
<name>A0ABP0EH17_9ASCO</name>
<proteinExistence type="predicted"/>
<dbReference type="Pfam" id="PF10450">
    <property type="entry name" value="POC1"/>
    <property type="match status" value="1"/>
</dbReference>
<dbReference type="EMBL" id="OZ004258">
    <property type="protein sequence ID" value="CAK7911612.1"/>
    <property type="molecule type" value="Genomic_DNA"/>
</dbReference>
<evidence type="ECO:0000313" key="3">
    <source>
        <dbReference type="Proteomes" id="UP001497600"/>
    </source>
</evidence>
<reference evidence="2 3" key="1">
    <citation type="submission" date="2024-01" db="EMBL/GenBank/DDBJ databases">
        <authorList>
            <consortium name="Genoscope - CEA"/>
            <person name="William W."/>
        </authorList>
    </citation>
    <scope>NUCLEOTIDE SEQUENCE [LARGE SCALE GENOMIC DNA]</scope>
    <source>
        <strain evidence="2 3">29B2s-10</strain>
    </source>
</reference>
<gene>
    <name evidence="2" type="ORF">CAAN4_F03268</name>
</gene>
<dbReference type="InterPro" id="IPR038605">
    <property type="entry name" value="Pba1_sf"/>
</dbReference>
<dbReference type="Gene3D" id="3.40.50.12120">
    <property type="entry name" value="POC1 chaperone"/>
    <property type="match status" value="1"/>
</dbReference>
<feature type="region of interest" description="Disordered" evidence="1">
    <location>
        <begin position="1"/>
        <end position="23"/>
    </location>
</feature>
<organism evidence="2 3">
    <name type="scientific">[Candida] anglica</name>
    <dbReference type="NCBI Taxonomy" id="148631"/>
    <lineage>
        <taxon>Eukaryota</taxon>
        <taxon>Fungi</taxon>
        <taxon>Dikarya</taxon>
        <taxon>Ascomycota</taxon>
        <taxon>Saccharomycotina</taxon>
        <taxon>Pichiomycetes</taxon>
        <taxon>Debaryomycetaceae</taxon>
        <taxon>Kurtzmaniella</taxon>
    </lineage>
</organism>
<evidence type="ECO:0008006" key="4">
    <source>
        <dbReference type="Google" id="ProtNLM"/>
    </source>
</evidence>
<protein>
    <recommendedName>
        <fullName evidence="4">Proteasome assembly chaperone 1</fullName>
    </recommendedName>
</protein>
<accession>A0ABP0EH17</accession>
<sequence>MLIKPWNDLPTPRHALEEDSNEQPQVPIVDITLDETVSEIDHFLVIPSSIKVVEDGLVGRKIGSIRIYYKVEPKVDAKIGDDDEEEDYDEDEQLYKVIVEGKSNTYEETIIPIVHSLNSISIVVPNFKNVIANNFLARKLIEQFDSIITKSWITLAPCHLNNGQTLSKLEASQVKITGKGSKIPESYTFVPKLNPPHFITGISASVNSVLNLQKEPKLVSLVLNADGQPGYEKLDSDAIMDAAYVVGDFITIDAAGKEKYIQAISKQVRKFNSYSNSGMYL</sequence>
<evidence type="ECO:0000313" key="2">
    <source>
        <dbReference type="EMBL" id="CAK7911612.1"/>
    </source>
</evidence>
<evidence type="ECO:0000256" key="1">
    <source>
        <dbReference type="SAM" id="MobiDB-lite"/>
    </source>
</evidence>